<dbReference type="InterPro" id="IPR006448">
    <property type="entry name" value="Phage_term_ssu_P27"/>
</dbReference>
<protein>
    <submittedName>
        <fullName evidence="2">Phage terminase small subunit P27 family</fullName>
    </submittedName>
</protein>
<dbReference type="Proteomes" id="UP000280296">
    <property type="component" value="Unassembled WGS sequence"/>
</dbReference>
<feature type="region of interest" description="Disordered" evidence="1">
    <location>
        <begin position="1"/>
        <end position="28"/>
    </location>
</feature>
<dbReference type="AlphaFoldDB" id="A0A432MJL9"/>
<dbReference type="Pfam" id="PF05119">
    <property type="entry name" value="Terminase_4"/>
    <property type="match status" value="1"/>
</dbReference>
<gene>
    <name evidence="2" type="ORF">TsocGM_11380</name>
</gene>
<keyword evidence="3" id="KW-1185">Reference proteome</keyword>
<accession>A0A432MJL9</accession>
<feature type="compositionally biased region" description="Basic residues" evidence="1">
    <location>
        <begin position="1"/>
        <end position="14"/>
    </location>
</feature>
<comment type="caution">
    <text evidence="2">The sequence shown here is derived from an EMBL/GenBank/DDBJ whole genome shotgun (WGS) entry which is preliminary data.</text>
</comment>
<sequence>MNKRGPKPKIRSRAKSSPIPDPPGHLSDTERTEFVRVANVLHDAGLLSAADVDIIALYARWHGSWTQANEHVAEHGQVITTKTGAIKPNPSVNISNTASREMLKCLNALGMTPASRKAVERVERHEDDPIAKLMAW</sequence>
<organism evidence="2 3">
    <name type="scientific">Tautonia sociabilis</name>
    <dbReference type="NCBI Taxonomy" id="2080755"/>
    <lineage>
        <taxon>Bacteria</taxon>
        <taxon>Pseudomonadati</taxon>
        <taxon>Planctomycetota</taxon>
        <taxon>Planctomycetia</taxon>
        <taxon>Isosphaerales</taxon>
        <taxon>Isosphaeraceae</taxon>
        <taxon>Tautonia</taxon>
    </lineage>
</organism>
<evidence type="ECO:0000313" key="2">
    <source>
        <dbReference type="EMBL" id="RUL87604.1"/>
    </source>
</evidence>
<dbReference type="NCBIfam" id="TIGR01558">
    <property type="entry name" value="sm_term_P27"/>
    <property type="match status" value="1"/>
</dbReference>
<reference evidence="2 3" key="1">
    <citation type="submission" date="2018-12" db="EMBL/GenBank/DDBJ databases">
        <authorList>
            <person name="Toschakov S.V."/>
        </authorList>
    </citation>
    <scope>NUCLEOTIDE SEQUENCE [LARGE SCALE GENOMIC DNA]</scope>
    <source>
        <strain evidence="2 3">GM2012</strain>
    </source>
</reference>
<dbReference type="RefSeq" id="WP_126725492.1">
    <property type="nucleotide sequence ID" value="NZ_RYZH01000019.1"/>
</dbReference>
<name>A0A432MJL9_9BACT</name>
<dbReference type="EMBL" id="RYZH01000019">
    <property type="protein sequence ID" value="RUL87604.1"/>
    <property type="molecule type" value="Genomic_DNA"/>
</dbReference>
<reference evidence="2 3" key="2">
    <citation type="submission" date="2019-01" db="EMBL/GenBank/DDBJ databases">
        <title>Tautonia sociabilis, a novel thermotolerant planctomycete of Isosphaeraceae family, isolated from a 4000 m deep subterranean habitat.</title>
        <authorList>
            <person name="Kovaleva O.L."/>
            <person name="Elcheninov A.G."/>
            <person name="Van Heerden E."/>
            <person name="Toshchakov S.V."/>
            <person name="Novikov A."/>
            <person name="Bonch-Osmolovskaya E.A."/>
            <person name="Kublanov I.V."/>
        </authorList>
    </citation>
    <scope>NUCLEOTIDE SEQUENCE [LARGE SCALE GENOMIC DNA]</scope>
    <source>
        <strain evidence="2 3">GM2012</strain>
    </source>
</reference>
<proteinExistence type="predicted"/>
<evidence type="ECO:0000313" key="3">
    <source>
        <dbReference type="Proteomes" id="UP000280296"/>
    </source>
</evidence>
<evidence type="ECO:0000256" key="1">
    <source>
        <dbReference type="SAM" id="MobiDB-lite"/>
    </source>
</evidence>